<dbReference type="Pfam" id="PF00884">
    <property type="entry name" value="Sulfatase"/>
    <property type="match status" value="1"/>
</dbReference>
<dbReference type="OrthoDB" id="3164at2157"/>
<evidence type="ECO:0000256" key="1">
    <source>
        <dbReference type="ARBA" id="ARBA00008779"/>
    </source>
</evidence>
<dbReference type="RefSeq" id="WP_103426211.1">
    <property type="nucleotide sequence ID" value="NZ_CP026309.1"/>
</dbReference>
<proteinExistence type="inferred from homology"/>
<protein>
    <recommendedName>
        <fullName evidence="2">Sulfatase N-terminal domain-containing protein</fullName>
    </recommendedName>
</protein>
<keyword evidence="4" id="KW-1185">Reference proteome</keyword>
<gene>
    <name evidence="3" type="ORF">C2R22_13460</name>
</gene>
<dbReference type="GO" id="GO:0004065">
    <property type="term" value="F:arylsulfatase activity"/>
    <property type="evidence" value="ECO:0007669"/>
    <property type="project" value="TreeGrafter"/>
</dbReference>
<dbReference type="EMBL" id="CP026309">
    <property type="protein sequence ID" value="AUV82522.1"/>
    <property type="molecule type" value="Genomic_DNA"/>
</dbReference>
<dbReference type="InterPro" id="IPR017850">
    <property type="entry name" value="Alkaline_phosphatase_core_sf"/>
</dbReference>
<reference evidence="3 4" key="1">
    <citation type="submission" date="2018-01" db="EMBL/GenBank/DDBJ databases">
        <title>Complete genome sequence of Salinigranum rubrum GX10T, an extremely halophilic archaeon isolated from a marine solar saltern.</title>
        <authorList>
            <person name="Han S."/>
        </authorList>
    </citation>
    <scope>NUCLEOTIDE SEQUENCE [LARGE SCALE GENOMIC DNA]</scope>
    <source>
        <strain evidence="3 4">GX10</strain>
    </source>
</reference>
<sequence length="431" mass="50504">MKENIVLITFDSLRADHCGHMGYERNTTPNLDQFFSEGCGYTDAMSPASRTNPSMSGIFTGEQMIYDGPVKNPKHSRAHLQKHETIASDLKSSGYRTGAFCPNAYASRYYGFDYGFDSFNDFMFTNESYQSLFDKHISESDLYTTLRNIRNFVQREEAFRTWESYIDRIETWVNESREPFFLWVFSMDTHYPYLTPKNHRKFSNLLEMYYYNYICYRILDNYDIEVSDETMQCIRDIYDDSIKFADQFLSELKRRLEPHEPTYVIHADHGEALAEHGFYGHFYPSLYQENVHVPLVVSGKNIPDSTIESPISLLQLRKMINDISAGAFTPETYPSKGSIFLSEYDGVRDRQVRSIRKGQLKFHSVIENANTKEELYDLTEDPKELENISDEYKNGVVQFRRLVQLQRQHESEVLRLQDIIQEQSADKRLLV</sequence>
<evidence type="ECO:0000313" key="4">
    <source>
        <dbReference type="Proteomes" id="UP000236584"/>
    </source>
</evidence>
<dbReference type="CDD" id="cd16148">
    <property type="entry name" value="sulfatase_like"/>
    <property type="match status" value="1"/>
</dbReference>
<dbReference type="SUPFAM" id="SSF53649">
    <property type="entry name" value="Alkaline phosphatase-like"/>
    <property type="match status" value="1"/>
</dbReference>
<dbReference type="Gene3D" id="3.40.720.10">
    <property type="entry name" value="Alkaline Phosphatase, subunit A"/>
    <property type="match status" value="1"/>
</dbReference>
<dbReference type="InterPro" id="IPR000917">
    <property type="entry name" value="Sulfatase_N"/>
</dbReference>
<dbReference type="PANTHER" id="PTHR42693">
    <property type="entry name" value="ARYLSULFATASE FAMILY MEMBER"/>
    <property type="match status" value="1"/>
</dbReference>
<dbReference type="GeneID" id="35593117"/>
<dbReference type="InterPro" id="IPR050738">
    <property type="entry name" value="Sulfatase"/>
</dbReference>
<dbReference type="Proteomes" id="UP000236584">
    <property type="component" value="Chromosome"/>
</dbReference>
<evidence type="ECO:0000259" key="2">
    <source>
        <dbReference type="Pfam" id="PF00884"/>
    </source>
</evidence>
<comment type="similarity">
    <text evidence="1">Belongs to the sulfatase family.</text>
</comment>
<dbReference type="PANTHER" id="PTHR42693:SF33">
    <property type="entry name" value="ARYLSULFATASE"/>
    <property type="match status" value="1"/>
</dbReference>
<evidence type="ECO:0000313" key="3">
    <source>
        <dbReference type="EMBL" id="AUV82522.1"/>
    </source>
</evidence>
<accession>A0A2I8VKQ9</accession>
<dbReference type="KEGG" id="srub:C2R22_13460"/>
<dbReference type="AlphaFoldDB" id="A0A2I8VKQ9"/>
<organism evidence="3 4">
    <name type="scientific">Salinigranum rubrum</name>
    <dbReference type="NCBI Taxonomy" id="755307"/>
    <lineage>
        <taxon>Archaea</taxon>
        <taxon>Methanobacteriati</taxon>
        <taxon>Methanobacteriota</taxon>
        <taxon>Stenosarchaea group</taxon>
        <taxon>Halobacteria</taxon>
        <taxon>Halobacteriales</taxon>
        <taxon>Haloferacaceae</taxon>
        <taxon>Salinigranum</taxon>
    </lineage>
</organism>
<feature type="domain" description="Sulfatase N-terminal" evidence="2">
    <location>
        <begin position="4"/>
        <end position="314"/>
    </location>
</feature>
<name>A0A2I8VKQ9_9EURY</name>